<sequence>MGRKSLKETRQKEIVIAFYKVAKKEGLKNASIAKVAECLKVNPSLIIHYFKTRRELINSLVDFILKRYLEIYKLDGGIDSKDKLLALIDHLFSRSWHRLFDDGVFYSCYAMIYRNPPVKEKYKLLHDSLLVKFRQSLEEAQNKNIIEIDNLEETAEVIFSMVDGAYFSLGMLSDQEERDRKAAVYKQFVKRMLKLAD</sequence>
<dbReference type="STRING" id="1168035.SAMN05444280_10244"/>
<dbReference type="InterPro" id="IPR009057">
    <property type="entry name" value="Homeodomain-like_sf"/>
</dbReference>
<keyword evidence="4 6" id="KW-0238">DNA-binding</keyword>
<accession>A0A1M6B0Q8</accession>
<dbReference type="RefSeq" id="WP_073164494.1">
    <property type="nucleotide sequence ID" value="NZ_FQZE01000002.1"/>
</dbReference>
<evidence type="ECO:0000256" key="1">
    <source>
        <dbReference type="ARBA" id="ARBA00002291"/>
    </source>
</evidence>
<evidence type="ECO:0000313" key="9">
    <source>
        <dbReference type="Proteomes" id="UP000184050"/>
    </source>
</evidence>
<evidence type="ECO:0000313" key="8">
    <source>
        <dbReference type="EMBL" id="SHI42158.1"/>
    </source>
</evidence>
<gene>
    <name evidence="8" type="ORF">SAMN05444280_10244</name>
</gene>
<evidence type="ECO:0000256" key="4">
    <source>
        <dbReference type="ARBA" id="ARBA00023125"/>
    </source>
</evidence>
<dbReference type="GO" id="GO:0003677">
    <property type="term" value="F:DNA binding"/>
    <property type="evidence" value="ECO:0007669"/>
    <property type="project" value="UniProtKB-UniRule"/>
</dbReference>
<dbReference type="Gene3D" id="1.10.357.10">
    <property type="entry name" value="Tetracycline Repressor, domain 2"/>
    <property type="match status" value="1"/>
</dbReference>
<dbReference type="AlphaFoldDB" id="A0A1M6B0Q8"/>
<evidence type="ECO:0000256" key="5">
    <source>
        <dbReference type="ARBA" id="ARBA00030200"/>
    </source>
</evidence>
<name>A0A1M6B0Q8_9BACT</name>
<dbReference type="EMBL" id="FQZE01000002">
    <property type="protein sequence ID" value="SHI42158.1"/>
    <property type="molecule type" value="Genomic_DNA"/>
</dbReference>
<evidence type="ECO:0000259" key="7">
    <source>
        <dbReference type="PROSITE" id="PS50977"/>
    </source>
</evidence>
<dbReference type="SUPFAM" id="SSF46689">
    <property type="entry name" value="Homeodomain-like"/>
    <property type="match status" value="1"/>
</dbReference>
<dbReference type="InterPro" id="IPR001647">
    <property type="entry name" value="HTH_TetR"/>
</dbReference>
<proteinExistence type="predicted"/>
<dbReference type="Proteomes" id="UP000184050">
    <property type="component" value="Unassembled WGS sequence"/>
</dbReference>
<feature type="DNA-binding region" description="H-T-H motif" evidence="6">
    <location>
        <begin position="31"/>
        <end position="50"/>
    </location>
</feature>
<comment type="function">
    <text evidence="1">Represses transcription of the icaADBC operon necessary for biofilm production.</text>
</comment>
<organism evidence="8 9">
    <name type="scientific">Tangfeifania diversioriginum</name>
    <dbReference type="NCBI Taxonomy" id="1168035"/>
    <lineage>
        <taxon>Bacteria</taxon>
        <taxon>Pseudomonadati</taxon>
        <taxon>Bacteroidota</taxon>
        <taxon>Bacteroidia</taxon>
        <taxon>Marinilabiliales</taxon>
        <taxon>Prolixibacteraceae</taxon>
        <taxon>Tangfeifania</taxon>
    </lineage>
</organism>
<feature type="domain" description="HTH tetR-type" evidence="7">
    <location>
        <begin position="8"/>
        <end position="68"/>
    </location>
</feature>
<dbReference type="PROSITE" id="PS50977">
    <property type="entry name" value="HTH_TETR_2"/>
    <property type="match status" value="1"/>
</dbReference>
<dbReference type="InterPro" id="IPR041646">
    <property type="entry name" value="IcaR_C"/>
</dbReference>
<evidence type="ECO:0000256" key="3">
    <source>
        <dbReference type="ARBA" id="ARBA00014341"/>
    </source>
</evidence>
<comment type="subunit">
    <text evidence="2">Homodimer.</text>
</comment>
<evidence type="ECO:0000256" key="2">
    <source>
        <dbReference type="ARBA" id="ARBA00011738"/>
    </source>
</evidence>
<dbReference type="Pfam" id="PF18665">
    <property type="entry name" value="TetR_C_37"/>
    <property type="match status" value="1"/>
</dbReference>
<dbReference type="OrthoDB" id="7618612at2"/>
<protein>
    <recommendedName>
        <fullName evidence="3">Biofilm operon icaADBC HTH-type negative transcriptional regulator IcaR</fullName>
    </recommendedName>
    <alternativeName>
        <fullName evidence="5">Intercellular adhesion protein R</fullName>
    </alternativeName>
</protein>
<keyword evidence="9" id="KW-1185">Reference proteome</keyword>
<dbReference type="SUPFAM" id="SSF48498">
    <property type="entry name" value="Tetracyclin repressor-like, C-terminal domain"/>
    <property type="match status" value="1"/>
</dbReference>
<dbReference type="InterPro" id="IPR036271">
    <property type="entry name" value="Tet_transcr_reg_TetR-rel_C_sf"/>
</dbReference>
<reference evidence="8 9" key="1">
    <citation type="submission" date="2016-11" db="EMBL/GenBank/DDBJ databases">
        <authorList>
            <person name="Jaros S."/>
            <person name="Januszkiewicz K."/>
            <person name="Wedrychowicz H."/>
        </authorList>
    </citation>
    <scope>NUCLEOTIDE SEQUENCE [LARGE SCALE GENOMIC DNA]</scope>
    <source>
        <strain evidence="8 9">DSM 27063</strain>
    </source>
</reference>
<evidence type="ECO:0000256" key="6">
    <source>
        <dbReference type="PROSITE-ProRule" id="PRU00335"/>
    </source>
</evidence>